<keyword evidence="1" id="KW-0812">Transmembrane</keyword>
<keyword evidence="1" id="KW-0472">Membrane</keyword>
<dbReference type="Proteomes" id="UP000031668">
    <property type="component" value="Unassembled WGS sequence"/>
</dbReference>
<evidence type="ECO:0000313" key="4">
    <source>
        <dbReference type="Proteomes" id="UP000031668"/>
    </source>
</evidence>
<feature type="chain" id="PRO_5002167563" evidence="2">
    <location>
        <begin position="31"/>
        <end position="288"/>
    </location>
</feature>
<dbReference type="EMBL" id="JWZT01000435">
    <property type="protein sequence ID" value="KII74404.1"/>
    <property type="molecule type" value="Genomic_DNA"/>
</dbReference>
<comment type="caution">
    <text evidence="3">The sequence shown here is derived from an EMBL/GenBank/DDBJ whole genome shotgun (WGS) entry which is preliminary data.</text>
</comment>
<keyword evidence="2" id="KW-0732">Signal</keyword>
<protein>
    <submittedName>
        <fullName evidence="3">Uncharacterized protein</fullName>
    </submittedName>
</protein>
<gene>
    <name evidence="3" type="ORF">RF11_13327</name>
</gene>
<dbReference type="AlphaFoldDB" id="A0A0C2J9B4"/>
<sequence length="288" mass="33119">MLMVYNQVLSRQVFIGLVLVIALSSRYSDCLCDPDHKFVIRRFFGISRPEDFGPEAMSLDQYYQRDVIEHLLKCSFGFSNEALDKFTMAECCTEVVPNVLQPFGEQTSEEKQDSMEADRIGECRTWASNLRLCLLANYPDHVEEYFQKMSLSTCKPQIPTGSEVLDPHAIDAVPVSVLHSNSVNLAPIPVFQCLGYAMQFILHKGRQILSVSLEFLFLFIAIFALNNGSHLLVELNRQMYLNQRTYVLKPFLERFWSERICIVKGMAKSLFMKSTSQKRRNFMSITSY</sequence>
<feature type="signal peptide" evidence="2">
    <location>
        <begin position="1"/>
        <end position="30"/>
    </location>
</feature>
<evidence type="ECO:0000256" key="1">
    <source>
        <dbReference type="SAM" id="Phobius"/>
    </source>
</evidence>
<name>A0A0C2J9B4_THEKT</name>
<reference evidence="3 4" key="1">
    <citation type="journal article" date="2014" name="Genome Biol. Evol.">
        <title>The genome of the myxosporean Thelohanellus kitauei shows adaptations to nutrient acquisition within its fish host.</title>
        <authorList>
            <person name="Yang Y."/>
            <person name="Xiong J."/>
            <person name="Zhou Z."/>
            <person name="Huo F."/>
            <person name="Miao W."/>
            <person name="Ran C."/>
            <person name="Liu Y."/>
            <person name="Zhang J."/>
            <person name="Feng J."/>
            <person name="Wang M."/>
            <person name="Wang M."/>
            <person name="Wang L."/>
            <person name="Yao B."/>
        </authorList>
    </citation>
    <scope>NUCLEOTIDE SEQUENCE [LARGE SCALE GENOMIC DNA]</scope>
    <source>
        <strain evidence="3">Wuqing</strain>
    </source>
</reference>
<accession>A0A0C2J9B4</accession>
<proteinExistence type="predicted"/>
<evidence type="ECO:0000313" key="3">
    <source>
        <dbReference type="EMBL" id="KII74404.1"/>
    </source>
</evidence>
<evidence type="ECO:0000256" key="2">
    <source>
        <dbReference type="SAM" id="SignalP"/>
    </source>
</evidence>
<keyword evidence="1" id="KW-1133">Transmembrane helix</keyword>
<organism evidence="3 4">
    <name type="scientific">Thelohanellus kitauei</name>
    <name type="common">Myxosporean</name>
    <dbReference type="NCBI Taxonomy" id="669202"/>
    <lineage>
        <taxon>Eukaryota</taxon>
        <taxon>Metazoa</taxon>
        <taxon>Cnidaria</taxon>
        <taxon>Myxozoa</taxon>
        <taxon>Myxosporea</taxon>
        <taxon>Bivalvulida</taxon>
        <taxon>Platysporina</taxon>
        <taxon>Myxobolidae</taxon>
        <taxon>Thelohanellus</taxon>
    </lineage>
</organism>
<keyword evidence="4" id="KW-1185">Reference proteome</keyword>
<feature type="transmembrane region" description="Helical" evidence="1">
    <location>
        <begin position="215"/>
        <end position="233"/>
    </location>
</feature>